<proteinExistence type="predicted"/>
<dbReference type="EMBL" id="JBFXLU010000015">
    <property type="protein sequence ID" value="KAL2854338.1"/>
    <property type="molecule type" value="Genomic_DNA"/>
</dbReference>
<keyword evidence="2" id="KW-1185">Reference proteome</keyword>
<gene>
    <name evidence="1" type="ORF">BJY01DRAFT_205378</name>
</gene>
<dbReference type="Proteomes" id="UP001610446">
    <property type="component" value="Unassembled WGS sequence"/>
</dbReference>
<sequence length="165" mass="18714">MCGLLRIKHPIAIGRVVVVARPEKPVEKCWWLESQGFMVPSISTGSSVNWSSSTCHSLKSLVCQSGLHSCHDDGNANPSFPPHLTNCLDHRFREPWGVYLPPSTAKKSSVARLQLDLRNQRVALWRSCQVRPIEPALRVDHEVDIACRARDEHRMISRNKKSKER</sequence>
<evidence type="ECO:0000313" key="1">
    <source>
        <dbReference type="EMBL" id="KAL2854338.1"/>
    </source>
</evidence>
<protein>
    <submittedName>
        <fullName evidence="1">Uncharacterized protein</fullName>
    </submittedName>
</protein>
<accession>A0ABR4KSZ2</accession>
<organism evidence="1 2">
    <name type="scientific">Aspergillus pseudoustus</name>
    <dbReference type="NCBI Taxonomy" id="1810923"/>
    <lineage>
        <taxon>Eukaryota</taxon>
        <taxon>Fungi</taxon>
        <taxon>Dikarya</taxon>
        <taxon>Ascomycota</taxon>
        <taxon>Pezizomycotina</taxon>
        <taxon>Eurotiomycetes</taxon>
        <taxon>Eurotiomycetidae</taxon>
        <taxon>Eurotiales</taxon>
        <taxon>Aspergillaceae</taxon>
        <taxon>Aspergillus</taxon>
        <taxon>Aspergillus subgen. Nidulantes</taxon>
    </lineage>
</organism>
<reference evidence="1 2" key="1">
    <citation type="submission" date="2024-07" db="EMBL/GenBank/DDBJ databases">
        <title>Section-level genome sequencing and comparative genomics of Aspergillus sections Usti and Cavernicolus.</title>
        <authorList>
            <consortium name="Lawrence Berkeley National Laboratory"/>
            <person name="Nybo J.L."/>
            <person name="Vesth T.C."/>
            <person name="Theobald S."/>
            <person name="Frisvad J.C."/>
            <person name="Larsen T.O."/>
            <person name="Kjaerboelling I."/>
            <person name="Rothschild-Mancinelli K."/>
            <person name="Lyhne E.K."/>
            <person name="Kogle M.E."/>
            <person name="Barry K."/>
            <person name="Clum A."/>
            <person name="Na H."/>
            <person name="Ledsgaard L."/>
            <person name="Lin J."/>
            <person name="Lipzen A."/>
            <person name="Kuo A."/>
            <person name="Riley R."/>
            <person name="Mondo S."/>
            <person name="Labutti K."/>
            <person name="Haridas S."/>
            <person name="Pangalinan J."/>
            <person name="Salamov A.A."/>
            <person name="Simmons B.A."/>
            <person name="Magnuson J.K."/>
            <person name="Chen J."/>
            <person name="Drula E."/>
            <person name="Henrissat B."/>
            <person name="Wiebenga A."/>
            <person name="Lubbers R.J."/>
            <person name="Gomes A.C."/>
            <person name="Makela M.R."/>
            <person name="Stajich J."/>
            <person name="Grigoriev I.V."/>
            <person name="Mortensen U.H."/>
            <person name="De Vries R.P."/>
            <person name="Baker S.E."/>
            <person name="Andersen M.R."/>
        </authorList>
    </citation>
    <scope>NUCLEOTIDE SEQUENCE [LARGE SCALE GENOMIC DNA]</scope>
    <source>
        <strain evidence="1 2">CBS 123904</strain>
    </source>
</reference>
<name>A0ABR4KSZ2_9EURO</name>
<comment type="caution">
    <text evidence="1">The sequence shown here is derived from an EMBL/GenBank/DDBJ whole genome shotgun (WGS) entry which is preliminary data.</text>
</comment>
<evidence type="ECO:0000313" key="2">
    <source>
        <dbReference type="Proteomes" id="UP001610446"/>
    </source>
</evidence>